<dbReference type="OrthoDB" id="10632403at2759"/>
<evidence type="ECO:0000313" key="1">
    <source>
        <dbReference type="EMBL" id="KZO98589.1"/>
    </source>
</evidence>
<name>A0A167PAL7_CALVF</name>
<dbReference type="EMBL" id="KV417275">
    <property type="protein sequence ID" value="KZO98589.1"/>
    <property type="molecule type" value="Genomic_DNA"/>
</dbReference>
<protein>
    <recommendedName>
        <fullName evidence="3">F-box domain-containing protein</fullName>
    </recommendedName>
</protein>
<evidence type="ECO:0000313" key="2">
    <source>
        <dbReference type="Proteomes" id="UP000076738"/>
    </source>
</evidence>
<sequence>MISPQQARKLKQEQRRLRYLCIIRTVAIRAIQRCLRIDDPIICLGLDRTEVQQHITRQKALRTRHLRHLELLAARLVPIDELPVELLQLVFMFAAVGPPLWLAKTRSILAQVSRRWRQATIGAPGLWPSVGFDETNRRHAYEKMLELENRHASRFHPLRLTINTDVPTVTGQDSETQTQPGEGIRDWTAISHLLTARRDDCKSLTLRGSEHDDRIANLLKDFPTGSLPSLRSLILTQDRFFGYPTGQPAWLVTLYDAAPHLMHLSIKGEYRLPQTPPLALRSLILLPSQLEPEHLHAIASLPCLRSLVISAWSMAAYPNCSVDLLLLHTLALDIQMDDTAASELISALHCPALKHLKFGHDFSRRTEWNRPIFCWQALADKRWELSTLHLGMGGDNDEWTAELRVLESVSGTLRTLVCGYGALERLMQGTFPVFQQLEELVVMDEGAHGVASAKTIYSAVRTIKRSGATQLARVRLLSRIRDEYGERKRYTSKELAAWSRLCTLVDVYTSWNGCPFLQVDGGDVSWWEGPGHSFCR</sequence>
<keyword evidence="2" id="KW-1185">Reference proteome</keyword>
<reference evidence="1 2" key="1">
    <citation type="journal article" date="2016" name="Mol. Biol. Evol.">
        <title>Comparative Genomics of Early-Diverging Mushroom-Forming Fungi Provides Insights into the Origins of Lignocellulose Decay Capabilities.</title>
        <authorList>
            <person name="Nagy L.G."/>
            <person name="Riley R."/>
            <person name="Tritt A."/>
            <person name="Adam C."/>
            <person name="Daum C."/>
            <person name="Floudas D."/>
            <person name="Sun H."/>
            <person name="Yadav J.S."/>
            <person name="Pangilinan J."/>
            <person name="Larsson K.H."/>
            <person name="Matsuura K."/>
            <person name="Barry K."/>
            <person name="Labutti K."/>
            <person name="Kuo R."/>
            <person name="Ohm R.A."/>
            <person name="Bhattacharya S.S."/>
            <person name="Shirouzu T."/>
            <person name="Yoshinaga Y."/>
            <person name="Martin F.M."/>
            <person name="Grigoriev I.V."/>
            <person name="Hibbett D.S."/>
        </authorList>
    </citation>
    <scope>NUCLEOTIDE SEQUENCE [LARGE SCALE GENOMIC DNA]</scope>
    <source>
        <strain evidence="1 2">TUFC12733</strain>
    </source>
</reference>
<proteinExistence type="predicted"/>
<accession>A0A167PAL7</accession>
<dbReference type="Proteomes" id="UP000076738">
    <property type="component" value="Unassembled WGS sequence"/>
</dbReference>
<organism evidence="1 2">
    <name type="scientific">Calocera viscosa (strain TUFC12733)</name>
    <dbReference type="NCBI Taxonomy" id="1330018"/>
    <lineage>
        <taxon>Eukaryota</taxon>
        <taxon>Fungi</taxon>
        <taxon>Dikarya</taxon>
        <taxon>Basidiomycota</taxon>
        <taxon>Agaricomycotina</taxon>
        <taxon>Dacrymycetes</taxon>
        <taxon>Dacrymycetales</taxon>
        <taxon>Dacrymycetaceae</taxon>
        <taxon>Calocera</taxon>
    </lineage>
</organism>
<dbReference type="SUPFAM" id="SSF52047">
    <property type="entry name" value="RNI-like"/>
    <property type="match status" value="1"/>
</dbReference>
<gene>
    <name evidence="1" type="ORF">CALVIDRAFT_535216</name>
</gene>
<dbReference type="AlphaFoldDB" id="A0A167PAL7"/>
<evidence type="ECO:0008006" key="3">
    <source>
        <dbReference type="Google" id="ProtNLM"/>
    </source>
</evidence>